<dbReference type="PANTHER" id="PTHR11601:SF34">
    <property type="entry name" value="CYSTEINE DESULFURASE"/>
    <property type="match status" value="1"/>
</dbReference>
<evidence type="ECO:0000256" key="2">
    <source>
        <dbReference type="ARBA" id="ARBA00006490"/>
    </source>
</evidence>
<evidence type="ECO:0000313" key="13">
    <source>
        <dbReference type="Proteomes" id="UP001365781"/>
    </source>
</evidence>
<keyword evidence="6" id="KW-0663">Pyridoxal phosphate</keyword>
<comment type="caution">
    <text evidence="12">The sequence shown here is derived from an EMBL/GenBank/DDBJ whole genome shotgun (WGS) entry which is preliminary data.</text>
</comment>
<keyword evidence="8" id="KW-0411">Iron-sulfur</keyword>
<proteinExistence type="inferred from homology"/>
<protein>
    <recommendedName>
        <fullName evidence="3">cysteine desulfurase</fullName>
        <ecNumber evidence="3">2.8.1.7</ecNumber>
    </recommendedName>
</protein>
<dbReference type="PIRSF" id="PIRSF005572">
    <property type="entry name" value="NifS"/>
    <property type="match status" value="1"/>
</dbReference>
<dbReference type="PANTHER" id="PTHR11601">
    <property type="entry name" value="CYSTEINE DESULFURYLASE FAMILY MEMBER"/>
    <property type="match status" value="1"/>
</dbReference>
<comment type="catalytic activity">
    <reaction evidence="9">
        <text>(sulfur carrier)-H + L-cysteine = (sulfur carrier)-SH + L-alanine</text>
        <dbReference type="Rhea" id="RHEA:43892"/>
        <dbReference type="Rhea" id="RHEA-COMP:14737"/>
        <dbReference type="Rhea" id="RHEA-COMP:14739"/>
        <dbReference type="ChEBI" id="CHEBI:29917"/>
        <dbReference type="ChEBI" id="CHEBI:35235"/>
        <dbReference type="ChEBI" id="CHEBI:57972"/>
        <dbReference type="ChEBI" id="CHEBI:64428"/>
        <dbReference type="EC" id="2.8.1.7"/>
    </reaction>
</comment>
<dbReference type="Pfam" id="PF00266">
    <property type="entry name" value="Aminotran_5"/>
    <property type="match status" value="1"/>
</dbReference>
<dbReference type="InterPro" id="IPR017644">
    <property type="entry name" value="Cysteine_desulfurase_DndA"/>
</dbReference>
<comment type="cofactor">
    <cofactor evidence="1 10">
        <name>pyridoxal 5'-phosphate</name>
        <dbReference type="ChEBI" id="CHEBI:597326"/>
    </cofactor>
</comment>
<dbReference type="InterPro" id="IPR016454">
    <property type="entry name" value="Cysteine_dSase"/>
</dbReference>
<dbReference type="InterPro" id="IPR015422">
    <property type="entry name" value="PyrdxlP-dep_Trfase_small"/>
</dbReference>
<dbReference type="EMBL" id="JBBAYM010000002">
    <property type="protein sequence ID" value="MEI5608221.1"/>
    <property type="molecule type" value="Genomic_DNA"/>
</dbReference>
<dbReference type="EC" id="2.8.1.7" evidence="3"/>
<evidence type="ECO:0000256" key="4">
    <source>
        <dbReference type="ARBA" id="ARBA00022679"/>
    </source>
</evidence>
<dbReference type="RefSeq" id="WP_336538154.1">
    <property type="nucleotide sequence ID" value="NZ_JBBAYL010000005.1"/>
</dbReference>
<evidence type="ECO:0000256" key="3">
    <source>
        <dbReference type="ARBA" id="ARBA00012239"/>
    </source>
</evidence>
<dbReference type="Gene3D" id="1.10.260.50">
    <property type="match status" value="1"/>
</dbReference>
<dbReference type="InterPro" id="IPR015424">
    <property type="entry name" value="PyrdxlP-dep_Trfase"/>
</dbReference>
<evidence type="ECO:0000256" key="10">
    <source>
        <dbReference type="RuleBase" id="RU004504"/>
    </source>
</evidence>
<feature type="domain" description="Aminotransferase class V" evidence="11">
    <location>
        <begin position="19"/>
        <end position="371"/>
    </location>
</feature>
<keyword evidence="7" id="KW-0408">Iron</keyword>
<accession>A0ABU8G4V7</accession>
<dbReference type="SUPFAM" id="SSF53383">
    <property type="entry name" value="PLP-dependent transferases"/>
    <property type="match status" value="1"/>
</dbReference>
<gene>
    <name evidence="12" type="primary">dndA</name>
    <name evidence="12" type="ORF">WB403_03530</name>
</gene>
<dbReference type="Gene3D" id="3.40.640.10">
    <property type="entry name" value="Type I PLP-dependent aspartate aminotransferase-like (Major domain)"/>
    <property type="match status" value="1"/>
</dbReference>
<dbReference type="InterPro" id="IPR000192">
    <property type="entry name" value="Aminotrans_V_dom"/>
</dbReference>
<reference evidence="12 13" key="1">
    <citation type="submission" date="2024-03" db="EMBL/GenBank/DDBJ databases">
        <title>First Report of Pectobacterium brasiliscabiei causing potato scab in china.</title>
        <authorList>
            <person name="Handique U."/>
        </authorList>
    </citation>
    <scope>NUCLEOTIDE SEQUENCE [LARGE SCALE GENOMIC DNA]</scope>
    <source>
        <strain evidence="12 13">ZRIMU1503</strain>
    </source>
</reference>
<keyword evidence="13" id="KW-1185">Reference proteome</keyword>
<evidence type="ECO:0000259" key="11">
    <source>
        <dbReference type="Pfam" id="PF00266"/>
    </source>
</evidence>
<evidence type="ECO:0000256" key="6">
    <source>
        <dbReference type="ARBA" id="ARBA00022898"/>
    </source>
</evidence>
<dbReference type="NCBIfam" id="TIGR03235">
    <property type="entry name" value="DNA_S_dndA"/>
    <property type="match status" value="1"/>
</dbReference>
<dbReference type="InterPro" id="IPR015421">
    <property type="entry name" value="PyrdxlP-dep_Trfase_major"/>
</dbReference>
<sequence length="396" mass="43254">MTYILVRDRFRSWVTAVVTYLDVAATTRVDTRVSDVVLHWMTEEFGNAGSRTHEYGTRAKKGVHEARAFIAATLGAKTEEVIFTSGATESNNIALLGLAAHADATGRRHIITSAIEHKAVIEPLTHLQSKGFEVDFLQPGSSGRITKEAVLDRLRDDTALVSLMHVNNETGVIQPVAELAHELRATQTFLHVDAAQGYGKVPDDLKAPIDLISISGHKIGAPKGVGALVTRRRGWDKIPLEPIMFGGGQERKLRPGTLPVPLIMGLYEAAKIFREGHDRWAREAQAMRTRLLEALAAHTRFQINGDTQHTVPHILNVTFDGLNAEALIVRLKDQVAIATGSACTSASYTPSHVLTAMGLPEKVATNGLRFSWLPSQVEHFDPDSLAKTIAHMQPAE</sequence>
<evidence type="ECO:0000256" key="7">
    <source>
        <dbReference type="ARBA" id="ARBA00023004"/>
    </source>
</evidence>
<evidence type="ECO:0000256" key="1">
    <source>
        <dbReference type="ARBA" id="ARBA00001933"/>
    </source>
</evidence>
<evidence type="ECO:0000256" key="5">
    <source>
        <dbReference type="ARBA" id="ARBA00022723"/>
    </source>
</evidence>
<organism evidence="12 13">
    <name type="scientific">Streptomyces brasiliscabiei</name>
    <dbReference type="NCBI Taxonomy" id="2736302"/>
    <lineage>
        <taxon>Bacteria</taxon>
        <taxon>Bacillati</taxon>
        <taxon>Actinomycetota</taxon>
        <taxon>Actinomycetes</taxon>
        <taxon>Kitasatosporales</taxon>
        <taxon>Streptomycetaceae</taxon>
        <taxon>Streptomyces</taxon>
    </lineage>
</organism>
<keyword evidence="5" id="KW-0479">Metal-binding</keyword>
<dbReference type="InterPro" id="IPR020578">
    <property type="entry name" value="Aminotrans_V_PyrdxlP_BS"/>
</dbReference>
<evidence type="ECO:0000256" key="8">
    <source>
        <dbReference type="ARBA" id="ARBA00023014"/>
    </source>
</evidence>
<dbReference type="PROSITE" id="PS00595">
    <property type="entry name" value="AA_TRANSFER_CLASS_5"/>
    <property type="match status" value="1"/>
</dbReference>
<keyword evidence="4 12" id="KW-0808">Transferase</keyword>
<dbReference type="Gene3D" id="3.90.1150.10">
    <property type="entry name" value="Aspartate Aminotransferase, domain 1"/>
    <property type="match status" value="1"/>
</dbReference>
<evidence type="ECO:0000313" key="12">
    <source>
        <dbReference type="EMBL" id="MEI5608221.1"/>
    </source>
</evidence>
<evidence type="ECO:0000256" key="9">
    <source>
        <dbReference type="ARBA" id="ARBA00050776"/>
    </source>
</evidence>
<dbReference type="Proteomes" id="UP001365781">
    <property type="component" value="Unassembled WGS sequence"/>
</dbReference>
<dbReference type="GO" id="GO:0031071">
    <property type="term" value="F:cysteine desulfurase activity"/>
    <property type="evidence" value="ECO:0007669"/>
    <property type="project" value="UniProtKB-EC"/>
</dbReference>
<name>A0ABU8G4V7_9ACTN</name>
<comment type="similarity">
    <text evidence="2">Belongs to the class-V pyridoxal-phosphate-dependent aminotransferase family. NifS/IscS subfamily.</text>
</comment>